<dbReference type="GO" id="GO:0033812">
    <property type="term" value="F:3-oxoadipyl-CoA thiolase activity"/>
    <property type="evidence" value="ECO:0007669"/>
    <property type="project" value="UniProtKB-EC"/>
</dbReference>
<evidence type="ECO:0000256" key="11">
    <source>
        <dbReference type="ARBA" id="ARBA00023315"/>
    </source>
</evidence>
<dbReference type="RefSeq" id="WP_147180339.1">
    <property type="nucleotide sequence ID" value="NZ_BJZP01000009.1"/>
</dbReference>
<dbReference type="InterPro" id="IPR002155">
    <property type="entry name" value="Thiolase"/>
</dbReference>
<dbReference type="OrthoDB" id="9764638at2"/>
<dbReference type="SUPFAM" id="SSF53901">
    <property type="entry name" value="Thiolase-like"/>
    <property type="match status" value="2"/>
</dbReference>
<evidence type="ECO:0000256" key="17">
    <source>
        <dbReference type="RuleBase" id="RU003557"/>
    </source>
</evidence>
<keyword evidence="21" id="KW-1185">Reference proteome</keyword>
<dbReference type="AlphaFoldDB" id="A0A512HIV2"/>
<evidence type="ECO:0000256" key="14">
    <source>
        <dbReference type="ARBA" id="ARBA00048527"/>
    </source>
</evidence>
<dbReference type="Proteomes" id="UP000321717">
    <property type="component" value="Unassembled WGS sequence"/>
</dbReference>
<dbReference type="FunFam" id="3.40.47.10:FF:000010">
    <property type="entry name" value="Acetyl-CoA acetyltransferase (Thiolase)"/>
    <property type="match status" value="1"/>
</dbReference>
<evidence type="ECO:0000256" key="9">
    <source>
        <dbReference type="ARBA" id="ARBA00022752"/>
    </source>
</evidence>
<keyword evidence="11 17" id="KW-0012">Acyltransferase</keyword>
<evidence type="ECO:0000313" key="21">
    <source>
        <dbReference type="Proteomes" id="UP000321717"/>
    </source>
</evidence>
<organism evidence="20 21">
    <name type="scientific">Ciceribacter naphthalenivorans</name>
    <dbReference type="NCBI Taxonomy" id="1118451"/>
    <lineage>
        <taxon>Bacteria</taxon>
        <taxon>Pseudomonadati</taxon>
        <taxon>Pseudomonadota</taxon>
        <taxon>Alphaproteobacteria</taxon>
        <taxon>Hyphomicrobiales</taxon>
        <taxon>Rhizobiaceae</taxon>
        <taxon>Ciceribacter</taxon>
    </lineage>
</organism>
<evidence type="ECO:0000256" key="3">
    <source>
        <dbReference type="ARBA" id="ARBA00005071"/>
    </source>
</evidence>
<feature type="active site" description="Acyl-thioester intermediate" evidence="16">
    <location>
        <position position="90"/>
    </location>
</feature>
<dbReference type="PROSITE" id="PS00098">
    <property type="entry name" value="THIOLASE_1"/>
    <property type="match status" value="1"/>
</dbReference>
<feature type="domain" description="Thiolase C-terminal" evidence="19">
    <location>
        <begin position="277"/>
        <end position="400"/>
    </location>
</feature>
<dbReference type="NCBIfam" id="NF006551">
    <property type="entry name" value="PRK09050.1"/>
    <property type="match status" value="1"/>
</dbReference>
<dbReference type="InterPro" id="IPR020615">
    <property type="entry name" value="Thiolase_acyl_enz_int_AS"/>
</dbReference>
<feature type="active site" description="Proton acceptor" evidence="16">
    <location>
        <position position="357"/>
    </location>
</feature>
<dbReference type="NCBIfam" id="TIGR01930">
    <property type="entry name" value="AcCoA-C-Actrans"/>
    <property type="match status" value="1"/>
</dbReference>
<dbReference type="InterPro" id="IPR020613">
    <property type="entry name" value="Thiolase_CS"/>
</dbReference>
<evidence type="ECO:0000256" key="10">
    <source>
        <dbReference type="ARBA" id="ARBA00022797"/>
    </source>
</evidence>
<evidence type="ECO:0000256" key="13">
    <source>
        <dbReference type="ARBA" id="ARBA00041222"/>
    </source>
</evidence>
<dbReference type="PANTHER" id="PTHR18919:SF107">
    <property type="entry name" value="ACETYL-COA ACETYLTRANSFERASE, CYTOSOLIC"/>
    <property type="match status" value="1"/>
</dbReference>
<evidence type="ECO:0000259" key="18">
    <source>
        <dbReference type="Pfam" id="PF00108"/>
    </source>
</evidence>
<evidence type="ECO:0000256" key="2">
    <source>
        <dbReference type="ARBA" id="ARBA00004683"/>
    </source>
</evidence>
<dbReference type="NCBIfam" id="TIGR02430">
    <property type="entry name" value="pcaF"/>
    <property type="match status" value="1"/>
</dbReference>
<feature type="domain" description="Thiolase N-terminal" evidence="18">
    <location>
        <begin position="5"/>
        <end position="268"/>
    </location>
</feature>
<dbReference type="InterPro" id="IPR020617">
    <property type="entry name" value="Thiolase_C"/>
</dbReference>
<comment type="pathway">
    <text evidence="3">Aromatic compound metabolism; beta-ketoadipate pathway; acetyl-CoA and succinyl-CoA from 3-oxoadipate: step 2/2.</text>
</comment>
<dbReference type="Gene3D" id="3.40.47.10">
    <property type="match status" value="1"/>
</dbReference>
<comment type="pathway">
    <text evidence="12">Metabolic intermediate biosynthesis; (R)-mevalonate biosynthesis; (R)-mevalonate from acetyl-CoA: step 1/3.</text>
</comment>
<dbReference type="PANTHER" id="PTHR18919">
    <property type="entry name" value="ACETYL-COA C-ACYLTRANSFERASE"/>
    <property type="match status" value="1"/>
</dbReference>
<evidence type="ECO:0000256" key="5">
    <source>
        <dbReference type="ARBA" id="ARBA00011881"/>
    </source>
</evidence>
<dbReference type="EC" id="2.3.1.174" evidence="6"/>
<dbReference type="GO" id="GO:0019619">
    <property type="term" value="P:3,4-dihydroxybenzoate catabolic process"/>
    <property type="evidence" value="ECO:0007669"/>
    <property type="project" value="InterPro"/>
</dbReference>
<keyword evidence="10" id="KW-0058">Aromatic hydrocarbons catabolism</keyword>
<sequence length="401" mass="41934">MTEAFICDYVRTPIGRFGGSLSSVRADDLGAIPLKALMARHAGLDFEAVEDVIFGCANQAGEDNRNVARMSLLLAGLPVSVTGTTINRLCGSGMDAIISAARSVKSGEAELMIAGGVESMSRAPFVMPKAETAFSRHAEIYDTTIGWRFVNPLMKKQYGVDSMPETGENVAEDYRISREDQDAFAVRSQAKAAAAQENGRLAREITPVTIPQRKGDPLVVDRDEHPRATTMEILAKLGTPFKKEGGTVTAGNASGVNDGAAALIVASEAAARKHGLTPIARILGGATAGVAPRVMGIGPAPASQKLMARLGMTQDQFDVIELNEAFASQGLATLRTLGIADDDPRVNRNGGAIALGHPLGMSGARITGTAALELSLTGGRYSLSTMCIGVGQGIAIALERV</sequence>
<name>A0A512HIV2_9HYPH</name>
<dbReference type="Pfam" id="PF02803">
    <property type="entry name" value="Thiolase_C"/>
    <property type="match status" value="1"/>
</dbReference>
<comment type="similarity">
    <text evidence="4 17">Belongs to the thiolase-like superfamily. Thiolase family.</text>
</comment>
<dbReference type="InterPro" id="IPR016039">
    <property type="entry name" value="Thiolase-like"/>
</dbReference>
<evidence type="ECO:0000256" key="16">
    <source>
        <dbReference type="PIRSR" id="PIRSR000429-1"/>
    </source>
</evidence>
<keyword evidence="9" id="KW-0583">PHB biosynthesis</keyword>
<accession>A0A512HIV2</accession>
<dbReference type="InterPro" id="IPR012793">
    <property type="entry name" value="PcaF"/>
</dbReference>
<dbReference type="GO" id="GO:0042619">
    <property type="term" value="P:poly-hydroxybutyrate biosynthetic process"/>
    <property type="evidence" value="ECO:0007669"/>
    <property type="project" value="UniProtKB-KW"/>
</dbReference>
<evidence type="ECO:0000256" key="6">
    <source>
        <dbReference type="ARBA" id="ARBA00012233"/>
    </source>
</evidence>
<evidence type="ECO:0000256" key="15">
    <source>
        <dbReference type="ARBA" id="ARBA00080155"/>
    </source>
</evidence>
<evidence type="ECO:0000259" key="19">
    <source>
        <dbReference type="Pfam" id="PF02803"/>
    </source>
</evidence>
<dbReference type="Pfam" id="PF00108">
    <property type="entry name" value="Thiolase_N"/>
    <property type="match status" value="1"/>
</dbReference>
<feature type="active site" description="Proton acceptor" evidence="16">
    <location>
        <position position="387"/>
    </location>
</feature>
<evidence type="ECO:0000256" key="12">
    <source>
        <dbReference type="ARBA" id="ARBA00037924"/>
    </source>
</evidence>
<reference evidence="20 21" key="1">
    <citation type="submission" date="2019-07" db="EMBL/GenBank/DDBJ databases">
        <title>Whole genome shotgun sequence of Rhizobium naphthalenivorans NBRC 107585.</title>
        <authorList>
            <person name="Hosoyama A."/>
            <person name="Uohara A."/>
            <person name="Ohji S."/>
            <person name="Ichikawa N."/>
        </authorList>
    </citation>
    <scope>NUCLEOTIDE SEQUENCE [LARGE SCALE GENOMIC DNA]</scope>
    <source>
        <strain evidence="20 21">NBRC 107585</strain>
    </source>
</reference>
<dbReference type="PROSITE" id="PS00737">
    <property type="entry name" value="THIOLASE_2"/>
    <property type="match status" value="1"/>
</dbReference>
<comment type="pathway">
    <text evidence="2">Biopolymer metabolism; poly-(R)-3-hydroxybutanoate biosynthesis.</text>
</comment>
<evidence type="ECO:0000256" key="4">
    <source>
        <dbReference type="ARBA" id="ARBA00010982"/>
    </source>
</evidence>
<keyword evidence="8 17" id="KW-0808">Transferase</keyword>
<comment type="caution">
    <text evidence="20">The sequence shown here is derived from an EMBL/GenBank/DDBJ whole genome shotgun (WGS) entry which is preliminary data.</text>
</comment>
<dbReference type="InterPro" id="IPR020616">
    <property type="entry name" value="Thiolase_N"/>
</dbReference>
<evidence type="ECO:0000313" key="20">
    <source>
        <dbReference type="EMBL" id="GEO85373.1"/>
    </source>
</evidence>
<dbReference type="PIRSF" id="PIRSF000429">
    <property type="entry name" value="Ac-CoA_Ac_transf"/>
    <property type="match status" value="1"/>
</dbReference>
<protein>
    <recommendedName>
        <fullName evidence="7">Beta-ketoadipyl-CoA thiolase</fullName>
        <ecNumber evidence="6">2.3.1.174</ecNumber>
    </recommendedName>
    <alternativeName>
        <fullName evidence="13">3-oxoadipyl-CoA thiolase</fullName>
    </alternativeName>
    <alternativeName>
        <fullName evidence="15">Beta-ketothiolase</fullName>
    </alternativeName>
</protein>
<evidence type="ECO:0000256" key="8">
    <source>
        <dbReference type="ARBA" id="ARBA00022679"/>
    </source>
</evidence>
<dbReference type="EMBL" id="BJZP01000009">
    <property type="protein sequence ID" value="GEO85373.1"/>
    <property type="molecule type" value="Genomic_DNA"/>
</dbReference>
<gene>
    <name evidence="20" type="ORF">RNA01_23050</name>
</gene>
<comment type="subunit">
    <text evidence="5">Homotetramer.</text>
</comment>
<evidence type="ECO:0000256" key="1">
    <source>
        <dbReference type="ARBA" id="ARBA00003720"/>
    </source>
</evidence>
<comment type="function">
    <text evidence="1">Catalyzes thiolytic cleavage of beta-ketoadipyl-CoA to succinyl-CoA and acetyl-CoA.</text>
</comment>
<dbReference type="CDD" id="cd00751">
    <property type="entry name" value="thiolase"/>
    <property type="match status" value="1"/>
</dbReference>
<evidence type="ECO:0000256" key="7">
    <source>
        <dbReference type="ARBA" id="ARBA00016181"/>
    </source>
</evidence>
<proteinExistence type="inferred from homology"/>
<comment type="catalytic activity">
    <reaction evidence="14">
        <text>succinyl-CoA + acetyl-CoA = 3-oxoadipyl-CoA + CoA</text>
        <dbReference type="Rhea" id="RHEA:19481"/>
        <dbReference type="ChEBI" id="CHEBI:57287"/>
        <dbReference type="ChEBI" id="CHEBI:57288"/>
        <dbReference type="ChEBI" id="CHEBI:57292"/>
        <dbReference type="ChEBI" id="CHEBI:57348"/>
        <dbReference type="EC" id="2.3.1.174"/>
    </reaction>
</comment>